<dbReference type="AlphaFoldDB" id="A0A2P8GW59"/>
<dbReference type="Pfam" id="PF13432">
    <property type="entry name" value="TPR_16"/>
    <property type="match status" value="2"/>
</dbReference>
<dbReference type="InterPro" id="IPR033396">
    <property type="entry name" value="DUF5107"/>
</dbReference>
<evidence type="ECO:0000313" key="5">
    <source>
        <dbReference type="EMBL" id="RUQ87261.1"/>
    </source>
</evidence>
<evidence type="ECO:0000313" key="7">
    <source>
        <dbReference type="Proteomes" id="UP000268291"/>
    </source>
</evidence>
<proteinExistence type="predicted"/>
<protein>
    <submittedName>
        <fullName evidence="5">DUF5107 domain-containing protein</fullName>
    </submittedName>
    <submittedName>
        <fullName evidence="4">Uncharacterized protein HemY</fullName>
    </submittedName>
</protein>
<dbReference type="PANTHER" id="PTHR45586">
    <property type="entry name" value="TPR REPEAT-CONTAINING PROTEIN PA4667"/>
    <property type="match status" value="1"/>
</dbReference>
<dbReference type="EMBL" id="PYAU01000001">
    <property type="protein sequence ID" value="PSL38196.1"/>
    <property type="molecule type" value="Genomic_DNA"/>
</dbReference>
<gene>
    <name evidence="4" type="ORF">CLV49_1811</name>
    <name evidence="5" type="ORF">ELQ93_10150</name>
</gene>
<dbReference type="InterPro" id="IPR011990">
    <property type="entry name" value="TPR-like_helical_dom_sf"/>
</dbReference>
<keyword evidence="1" id="KW-0677">Repeat</keyword>
<dbReference type="InterPro" id="IPR051012">
    <property type="entry name" value="CellSynth/LPSAsmb/PSIAsmb"/>
</dbReference>
<accession>A0A2P8GW59</accession>
<dbReference type="RefSeq" id="WP_106563243.1">
    <property type="nucleotide sequence ID" value="NZ_PYAU01000001.1"/>
</dbReference>
<dbReference type="Proteomes" id="UP000241203">
    <property type="component" value="Unassembled WGS sequence"/>
</dbReference>
<comment type="caution">
    <text evidence="4">The sequence shown here is derived from an EMBL/GenBank/DDBJ whole genome shotgun (WGS) entry which is preliminary data.</text>
</comment>
<evidence type="ECO:0000256" key="2">
    <source>
        <dbReference type="ARBA" id="ARBA00022803"/>
    </source>
</evidence>
<dbReference type="Proteomes" id="UP000268291">
    <property type="component" value="Unassembled WGS sequence"/>
</dbReference>
<dbReference type="SMART" id="SM00028">
    <property type="entry name" value="TPR"/>
    <property type="match status" value="5"/>
</dbReference>
<evidence type="ECO:0000256" key="1">
    <source>
        <dbReference type="ARBA" id="ARBA00022737"/>
    </source>
</evidence>
<name>A0A2P8GW59_9MICO</name>
<dbReference type="OrthoDB" id="174931at2"/>
<reference evidence="5 7" key="2">
    <citation type="submission" date="2018-12" db="EMBL/GenBank/DDBJ databases">
        <authorList>
            <person name="hu s."/>
            <person name="Xu Y."/>
            <person name="Xu B."/>
            <person name="Li F."/>
        </authorList>
    </citation>
    <scope>NUCLEOTIDE SEQUENCE [LARGE SCALE GENOMIC DNA]</scope>
    <source>
        <strain evidence="5 7">KSW2-17</strain>
    </source>
</reference>
<organism evidence="4 6">
    <name type="scientific">Labedella gwakjiensis</name>
    <dbReference type="NCBI Taxonomy" id="390269"/>
    <lineage>
        <taxon>Bacteria</taxon>
        <taxon>Bacillati</taxon>
        <taxon>Actinomycetota</taxon>
        <taxon>Actinomycetes</taxon>
        <taxon>Micrococcales</taxon>
        <taxon>Microbacteriaceae</taxon>
        <taxon>Labedella</taxon>
    </lineage>
</organism>
<dbReference type="Pfam" id="PF17128">
    <property type="entry name" value="DUF5107"/>
    <property type="match status" value="1"/>
</dbReference>
<feature type="domain" description="DUF5107" evidence="3">
    <location>
        <begin position="61"/>
        <end position="373"/>
    </location>
</feature>
<dbReference type="Pfam" id="PF14559">
    <property type="entry name" value="TPR_19"/>
    <property type="match status" value="1"/>
</dbReference>
<keyword evidence="7" id="KW-1185">Reference proteome</keyword>
<dbReference type="SUPFAM" id="SSF48452">
    <property type="entry name" value="TPR-like"/>
    <property type="match status" value="2"/>
</dbReference>
<dbReference type="EMBL" id="RZGY01000001">
    <property type="protein sequence ID" value="RUQ87261.1"/>
    <property type="molecule type" value="Genomic_DNA"/>
</dbReference>
<dbReference type="Gene3D" id="1.25.40.10">
    <property type="entry name" value="Tetratricopeptide repeat domain"/>
    <property type="match status" value="3"/>
</dbReference>
<evidence type="ECO:0000259" key="3">
    <source>
        <dbReference type="Pfam" id="PF17128"/>
    </source>
</evidence>
<reference evidence="4 6" key="1">
    <citation type="submission" date="2018-03" db="EMBL/GenBank/DDBJ databases">
        <title>Genomic Encyclopedia of Archaeal and Bacterial Type Strains, Phase II (KMG-II): from individual species to whole genera.</title>
        <authorList>
            <person name="Goeker M."/>
        </authorList>
    </citation>
    <scope>NUCLEOTIDE SEQUENCE [LARGE SCALE GENOMIC DNA]</scope>
    <source>
        <strain evidence="4 6">DSM 21548</strain>
    </source>
</reference>
<dbReference type="InterPro" id="IPR019734">
    <property type="entry name" value="TPR_rpt"/>
</dbReference>
<evidence type="ECO:0000313" key="6">
    <source>
        <dbReference type="Proteomes" id="UP000241203"/>
    </source>
</evidence>
<dbReference type="PANTHER" id="PTHR45586:SF14">
    <property type="entry name" value="TETRATRICOPEPTIDE TPR_2 REPEAT PROTEIN"/>
    <property type="match status" value="1"/>
</dbReference>
<evidence type="ECO:0000313" key="4">
    <source>
        <dbReference type="EMBL" id="PSL38196.1"/>
    </source>
</evidence>
<keyword evidence="2" id="KW-0802">TPR repeat</keyword>
<sequence>MLEQTTVSPSRLTLPDVPAHLAGQPVAVWSEPVLIDTYLPAEPDDYPAFLDTRVYQGSSGSVFPLPFHERIAQEKAPHEWQAVHLENAWIRLMILPELGGRIHVGYDKTADYDFFYRNNVIKPALVGLAGPWISGGVEFNWPQHHRPATFLPTDVEIEHEPDGAVTVWCSDHDPMQRMKGMHGIRIRPDSTVIEARVRLVNRSEITQTFLWWANVAAAVNDDYQSFFPTDVSFVADHAKRAIATFPAVEGTYYGVDYPARRTDDNPDGDRLDWYRNIPVPTSYMIVDTDDDFFGGYDHGREAGFVYWADRTIAPGKKQWTWGNAEFGWAWDANLTDGDGPYVELMAGAYTDNQPDFSFLTPGETKTFSQYWYPLRGIGPAQRATLDGALRLDVRADGDRSRVRVGVSATREIADATVSVRAASGSVVLERRTTLRPGEPLLIEESVDATGTLSADVTDAHGTVLLSWTPPTERAESQPPDPATAPPAPAEIASIEELFLTGQYLRQYRHATRSPEPYWLEALRRDPGDVRSSIALAGLRYEAARFAEAETLLRTAIERLVDRVPNPADGEAHYRLGLTLLRRGRAADAVPALRKAMWNSAWRVPAGLVLARIHSAAGDLPLALERLDELLALDTEHLQATALRARVLRSLNRTEEADDTLDRILSIDPLDQWSRHLAGRPLTTDAPTLLDVALEYASAGFTDDALDVLDLAATAAHRTALGQVQVAPLVHYHRAAVLDRVGRTEEAAAARRDARLADARFALPSRLDDIAALEAAVAEDPDDARAWSLLGSWYYDKRRVDDAVAAWTRSLESGGADTHTTALAHRNLAIAAYNARSDLAGALAHFDAARAARPDDAKLLYEHDQLLAIAGRTAEERLVVLSGRRDLVDSRDDLSVELAGLLTAVGRADEALDLLAARRFQPWEGGEGRTLQAWEDAQIARARRALDAGDAEAAGDAVRSALRPPHSLGEARHPLANVARLQLVLGDAEALRGHDDLAHAAWTAAAASVGDFTDMSTRTYSVHTASSITALRRLDRLAEAEDLVARFAAYIEELSATKGTIDYFATSLPTMLLFHIDPDETLRAGVRALRSALASVTTTSPTPAHHEALEH</sequence>